<evidence type="ECO:0000313" key="9">
    <source>
        <dbReference type="EMBL" id="QJR35377.1"/>
    </source>
</evidence>
<accession>A0A6M4IPC9</accession>
<dbReference type="GO" id="GO:0005506">
    <property type="term" value="F:iron ion binding"/>
    <property type="evidence" value="ECO:0007669"/>
    <property type="project" value="InterPro"/>
</dbReference>
<dbReference type="EMBL" id="CP053085">
    <property type="protein sequence ID" value="QJR35377.1"/>
    <property type="molecule type" value="Genomic_DNA"/>
</dbReference>
<keyword evidence="6 9" id="KW-0503">Monooxygenase</keyword>
<proteinExistence type="inferred from homology"/>
<dbReference type="PANTHER" id="PTHR11473">
    <property type="entry name" value="AROMATIC AMINO ACID HYDROXYLASE"/>
    <property type="match status" value="1"/>
</dbReference>
<dbReference type="InterPro" id="IPR036951">
    <property type="entry name" value="ArAA_hydroxylase_sf"/>
</dbReference>
<dbReference type="AlphaFoldDB" id="A0A6M4IPC9"/>
<reference evidence="9 10" key="1">
    <citation type="submission" date="2020-05" db="EMBL/GenBank/DDBJ databases">
        <title>Complete genome sequence of Gemmatimonas greenlandica TET16.</title>
        <authorList>
            <person name="Zeng Y."/>
        </authorList>
    </citation>
    <scope>NUCLEOTIDE SEQUENCE [LARGE SCALE GENOMIC DNA]</scope>
    <source>
        <strain evidence="9 10">TET16</strain>
    </source>
</reference>
<organism evidence="9 10">
    <name type="scientific">Gemmatimonas groenlandica</name>
    <dbReference type="NCBI Taxonomy" id="2732249"/>
    <lineage>
        <taxon>Bacteria</taxon>
        <taxon>Pseudomonadati</taxon>
        <taxon>Gemmatimonadota</taxon>
        <taxon>Gemmatimonadia</taxon>
        <taxon>Gemmatimonadales</taxon>
        <taxon>Gemmatimonadaceae</taxon>
        <taxon>Gemmatimonas</taxon>
    </lineage>
</organism>
<sequence>MDLPQQLVAGQGLTTTKAPYIEQAVANGEMYITQPYELYSADNHDAWRRLYARMQDRWARYANPRFLDGLDTLCFDATQVPRLEDVNKFMAPRTGFRAKAVSGFVPAFNFFDCLSRREFPTTITIRDGASLDYLPEPDIFHDIAGHVPMHTDPAFAETLVRFGACAHLAAELVSTVPDRTEKLRRLTSIQNALQRFFWFTVEFGLMRGTSPTDIKVYGSGLLSSYGEIVHCVDSDTTQRHPLQLEWVINQHFEIDHYQPLLFIVNDFDHLYELVGQLEAWMKAGKLDNVTPGYRQMSEADAQSFLEASLAR</sequence>
<dbReference type="PRINTS" id="PR00372">
    <property type="entry name" value="FYWHYDRXLASE"/>
</dbReference>
<dbReference type="NCBIfam" id="NF008877">
    <property type="entry name" value="PRK11913.1-2"/>
    <property type="match status" value="1"/>
</dbReference>
<dbReference type="PROSITE" id="PS51410">
    <property type="entry name" value="BH4_AAA_HYDROXYL_2"/>
    <property type="match status" value="1"/>
</dbReference>
<evidence type="ECO:0000256" key="2">
    <source>
        <dbReference type="ARBA" id="ARBA00009712"/>
    </source>
</evidence>
<evidence type="ECO:0000259" key="8">
    <source>
        <dbReference type="PROSITE" id="PS51410"/>
    </source>
</evidence>
<evidence type="ECO:0000313" key="10">
    <source>
        <dbReference type="Proteomes" id="UP000500938"/>
    </source>
</evidence>
<keyword evidence="4 9" id="KW-0560">Oxidoreductase</keyword>
<dbReference type="Proteomes" id="UP000500938">
    <property type="component" value="Chromosome"/>
</dbReference>
<dbReference type="InterPro" id="IPR001273">
    <property type="entry name" value="ArAA_hydroxylase"/>
</dbReference>
<keyword evidence="10" id="KW-1185">Reference proteome</keyword>
<evidence type="ECO:0000256" key="4">
    <source>
        <dbReference type="ARBA" id="ARBA00023002"/>
    </source>
</evidence>
<evidence type="ECO:0000256" key="5">
    <source>
        <dbReference type="ARBA" id="ARBA00023004"/>
    </source>
</evidence>
<dbReference type="CDD" id="cd00361">
    <property type="entry name" value="arom_aa_hydroxylase"/>
    <property type="match status" value="1"/>
</dbReference>
<evidence type="ECO:0000256" key="1">
    <source>
        <dbReference type="ARBA" id="ARBA00001954"/>
    </source>
</evidence>
<dbReference type="KEGG" id="ggr:HKW67_07595"/>
<feature type="binding site" evidence="7">
    <location>
        <position position="202"/>
    </location>
    <ligand>
        <name>Fe cation</name>
        <dbReference type="ChEBI" id="CHEBI:24875"/>
    </ligand>
</feature>
<dbReference type="PANTHER" id="PTHR11473:SF24">
    <property type="entry name" value="PHENYLALANINE-4-HYDROXYLASE"/>
    <property type="match status" value="1"/>
</dbReference>
<keyword evidence="3 7" id="KW-0479">Metal-binding</keyword>
<feature type="binding site" evidence="7">
    <location>
        <position position="146"/>
    </location>
    <ligand>
        <name>Fe cation</name>
        <dbReference type="ChEBI" id="CHEBI:24875"/>
    </ligand>
</feature>
<gene>
    <name evidence="9" type="ORF">HKW67_07595</name>
</gene>
<name>A0A6M4IPC9_9BACT</name>
<protein>
    <submittedName>
        <fullName evidence="9">Phenylalanine 4-monooxygenase</fullName>
        <ecNumber evidence="9">1.14.16.1</ecNumber>
    </submittedName>
</protein>
<dbReference type="GO" id="GO:0004505">
    <property type="term" value="F:phenylalanine 4-monooxygenase activity"/>
    <property type="evidence" value="ECO:0007669"/>
    <property type="project" value="UniProtKB-EC"/>
</dbReference>
<feature type="binding site" evidence="7">
    <location>
        <position position="141"/>
    </location>
    <ligand>
        <name>Fe cation</name>
        <dbReference type="ChEBI" id="CHEBI:24875"/>
    </ligand>
</feature>
<comment type="cofactor">
    <cofactor evidence="1 7">
        <name>Fe(2+)</name>
        <dbReference type="ChEBI" id="CHEBI:29033"/>
    </cofactor>
</comment>
<keyword evidence="5 7" id="KW-0408">Iron</keyword>
<dbReference type="RefSeq" id="WP_171224807.1">
    <property type="nucleotide sequence ID" value="NZ_CP053085.1"/>
</dbReference>
<dbReference type="InterPro" id="IPR019774">
    <property type="entry name" value="Aromatic-AA_hydroxylase_C"/>
</dbReference>
<evidence type="ECO:0000256" key="3">
    <source>
        <dbReference type="ARBA" id="ARBA00022723"/>
    </source>
</evidence>
<comment type="similarity">
    <text evidence="2">Belongs to the biopterin-dependent aromatic amino acid hydroxylase family.</text>
</comment>
<dbReference type="InterPro" id="IPR036329">
    <property type="entry name" value="Aro-AA_hydroxylase_C_sf"/>
</dbReference>
<dbReference type="SUPFAM" id="SSF56534">
    <property type="entry name" value="Aromatic aminoacid monoxygenases, catalytic and oligomerization domains"/>
    <property type="match status" value="1"/>
</dbReference>
<dbReference type="Pfam" id="PF00351">
    <property type="entry name" value="Biopterin_H"/>
    <property type="match status" value="1"/>
</dbReference>
<evidence type="ECO:0000256" key="6">
    <source>
        <dbReference type="ARBA" id="ARBA00023033"/>
    </source>
</evidence>
<dbReference type="EC" id="1.14.16.1" evidence="9"/>
<dbReference type="Gene3D" id="1.10.800.10">
    <property type="entry name" value="Aromatic amino acid hydroxylase"/>
    <property type="match status" value="1"/>
</dbReference>
<evidence type="ECO:0000256" key="7">
    <source>
        <dbReference type="PIRSR" id="PIRSR601273-2"/>
    </source>
</evidence>
<feature type="domain" description="Biopterin-dependent aromatic amino acid hydroxylase family profile" evidence="8">
    <location>
        <begin position="1"/>
        <end position="311"/>
    </location>
</feature>